<keyword evidence="4" id="KW-0752">Steroid biosynthesis</keyword>
<feature type="active site" description="Proton donor/acceptor" evidence="2">
    <location>
        <position position="83"/>
    </location>
</feature>
<proteinExistence type="inferred from homology"/>
<protein>
    <recommendedName>
        <fullName evidence="4">Hydroxymethylglutaryl-CoA synthase</fullName>
        <shortName evidence="4">HMG-CoA synthase</shortName>
        <ecNumber evidence="4">2.3.3.10</ecNumber>
    </recommendedName>
    <alternativeName>
        <fullName evidence="4">3-hydroxy-3-methylglutaryl coenzyme A synthase</fullName>
    </alternativeName>
</protein>
<evidence type="ECO:0000256" key="4">
    <source>
        <dbReference type="RuleBase" id="RU364071"/>
    </source>
</evidence>
<feature type="active site" description="Proton donor/acceptor" evidence="2">
    <location>
        <position position="194"/>
    </location>
</feature>
<dbReference type="CDD" id="cd00827">
    <property type="entry name" value="init_cond_enzymes"/>
    <property type="match status" value="1"/>
</dbReference>
<dbReference type="GO" id="GO:0010142">
    <property type="term" value="P:farnesyl diphosphate biosynthetic process, mevalonate pathway"/>
    <property type="evidence" value="ECO:0007669"/>
    <property type="project" value="InterPro"/>
</dbReference>
<dbReference type="NCBIfam" id="TIGR01833">
    <property type="entry name" value="HMG-CoA-S_euk"/>
    <property type="match status" value="1"/>
</dbReference>
<keyword evidence="4" id="KW-0444">Lipid biosynthesis</keyword>
<comment type="caution">
    <text evidence="6">The sequence shown here is derived from an EMBL/GenBank/DDBJ whole genome shotgun (WGS) entry which is preliminary data.</text>
</comment>
<evidence type="ECO:0000256" key="2">
    <source>
        <dbReference type="PIRSR" id="PIRSR610122-1"/>
    </source>
</evidence>
<sequence length="408" mass="45464">MAKNVGILAMDIYFPPTCVQQEALEAHDGASKGKYTIGLGQDCLAFCTELEDVISMSFNAVTSLLDKYKIDPKQIGRLEVGSETVIDKSKSIKTFLMQLFEKCGNTDVEGVDSTNACYGGTAALLNCVNWVESNSWDGRYGLVICTDSAVVDGKLSQTCYLMALDSCYKHMCNKFEKLEGKEFSINDADYFVFHSPYNKLVQKSFARLLYNDFLRNASSIDEAAKEKFTPYSSLPLDESYQSRDLEKVSQQVAKTFYDAKVQPTTLVPKEVGNMYTASLYAAFASLIHNKHSDLAGKRVVMFSYGSGSTATMFSLRLCENQSPFSLSNIASVMDIGGKLKARHEYEPEKFVETMKLMEHRYGAKEFVTSKEGIIDLLAPGTYYLKEVDSLYRRFYGKKGDDGSIANGH</sequence>
<dbReference type="SUPFAM" id="SSF53901">
    <property type="entry name" value="Thiolase-like"/>
    <property type="match status" value="2"/>
</dbReference>
<evidence type="ECO:0000256" key="3">
    <source>
        <dbReference type="PIRSR" id="PIRSR610122-2"/>
    </source>
</evidence>
<dbReference type="Pfam" id="PF08540">
    <property type="entry name" value="HMG_CoA_synt_C"/>
    <property type="match status" value="1"/>
</dbReference>
<dbReference type="InterPro" id="IPR010122">
    <property type="entry name" value="HMG_CoA_synthase_euk"/>
</dbReference>
<comment type="catalytic activity">
    <reaction evidence="4">
        <text>acetoacetyl-CoA + acetyl-CoA + H2O = (3S)-3-hydroxy-3-methylglutaryl-CoA + CoA + H(+)</text>
        <dbReference type="Rhea" id="RHEA:10188"/>
        <dbReference type="ChEBI" id="CHEBI:15377"/>
        <dbReference type="ChEBI" id="CHEBI:15378"/>
        <dbReference type="ChEBI" id="CHEBI:43074"/>
        <dbReference type="ChEBI" id="CHEBI:57286"/>
        <dbReference type="ChEBI" id="CHEBI:57287"/>
        <dbReference type="ChEBI" id="CHEBI:57288"/>
        <dbReference type="EC" id="2.3.3.10"/>
    </reaction>
</comment>
<dbReference type="GO" id="GO:0016126">
    <property type="term" value="P:sterol biosynthetic process"/>
    <property type="evidence" value="ECO:0007669"/>
    <property type="project" value="UniProtKB-KW"/>
</dbReference>
<dbReference type="PANTHER" id="PTHR43323">
    <property type="entry name" value="3-HYDROXY-3-METHYLGLUTARYL COENZYME A SYNTHASE"/>
    <property type="match status" value="1"/>
</dbReference>
<evidence type="ECO:0000256" key="1">
    <source>
        <dbReference type="ARBA" id="ARBA00022679"/>
    </source>
</evidence>
<dbReference type="InterPro" id="IPR000590">
    <property type="entry name" value="HMG_CoA_synt_AS"/>
</dbReference>
<organism evidence="6">
    <name type="scientific">Brassica cretica</name>
    <name type="common">Mustard</name>
    <dbReference type="NCBI Taxonomy" id="69181"/>
    <lineage>
        <taxon>Eukaryota</taxon>
        <taxon>Viridiplantae</taxon>
        <taxon>Streptophyta</taxon>
        <taxon>Embryophyta</taxon>
        <taxon>Tracheophyta</taxon>
        <taxon>Spermatophyta</taxon>
        <taxon>Magnoliopsida</taxon>
        <taxon>eudicotyledons</taxon>
        <taxon>Gunneridae</taxon>
        <taxon>Pentapetalae</taxon>
        <taxon>rosids</taxon>
        <taxon>malvids</taxon>
        <taxon>Brassicales</taxon>
        <taxon>Brassicaceae</taxon>
        <taxon>Brassiceae</taxon>
        <taxon>Brassica</taxon>
    </lineage>
</organism>
<dbReference type="InterPro" id="IPR013746">
    <property type="entry name" value="HMG_CoA_synt_C_dom"/>
</dbReference>
<feature type="domain" description="Hydroxymethylglutaryl-coenzyme A synthase C-terminal" evidence="5">
    <location>
        <begin position="148"/>
        <end position="398"/>
    </location>
</feature>
<evidence type="ECO:0000259" key="5">
    <source>
        <dbReference type="Pfam" id="PF08540"/>
    </source>
</evidence>
<dbReference type="InterPro" id="IPR016039">
    <property type="entry name" value="Thiolase-like"/>
</dbReference>
<feature type="binding site" evidence="3">
    <location>
        <position position="199"/>
    </location>
    <ligand>
        <name>CoA</name>
        <dbReference type="ChEBI" id="CHEBI:57287"/>
    </ligand>
</feature>
<feature type="active site" description="Acyl-thioester intermediate" evidence="2">
    <location>
        <position position="117"/>
    </location>
</feature>
<dbReference type="AlphaFoldDB" id="A0A8S9IY57"/>
<comment type="pathway">
    <text evidence="4">Metabolic intermediate biosynthesis; (R)-mevalonate biosynthesis; (R)-mevalonate from acetyl-CoA: step 2/3.</text>
</comment>
<gene>
    <name evidence="6" type="ORF">F2Q70_00003485</name>
</gene>
<dbReference type="EMBL" id="QGKY02001015">
    <property type="protein sequence ID" value="KAF2574769.1"/>
    <property type="molecule type" value="Genomic_DNA"/>
</dbReference>
<keyword evidence="4" id="KW-0756">Sterol biosynthesis</keyword>
<keyword evidence="4" id="KW-0443">Lipid metabolism</keyword>
<dbReference type="GO" id="GO:0006084">
    <property type="term" value="P:acetyl-CoA metabolic process"/>
    <property type="evidence" value="ECO:0007669"/>
    <property type="project" value="InterPro"/>
</dbReference>
<comment type="function">
    <text evidence="4">Catalyzes the condensation of acetyl-CoA with acetoacetyl-CoA to form HMG-CoA.</text>
</comment>
<accession>A0A8S9IY57</accession>
<keyword evidence="1 4" id="KW-0808">Transferase</keyword>
<name>A0A8S9IY57_BRACR</name>
<keyword evidence="4" id="KW-0753">Steroid metabolism</keyword>
<keyword evidence="4" id="KW-1207">Sterol metabolism</keyword>
<comment type="similarity">
    <text evidence="4">Belongs to the thiolase-like superfamily. HMG-CoA synthase family.</text>
</comment>
<dbReference type="PROSITE" id="PS01226">
    <property type="entry name" value="HMG_COA_SYNTHASE"/>
    <property type="match status" value="1"/>
</dbReference>
<evidence type="ECO:0000313" key="6">
    <source>
        <dbReference type="EMBL" id="KAF2574769.1"/>
    </source>
</evidence>
<feature type="binding site" evidence="3">
    <location>
        <position position="203"/>
    </location>
    <ligand>
        <name>CoA</name>
        <dbReference type="ChEBI" id="CHEBI:57287"/>
    </ligand>
</feature>
<dbReference type="GO" id="GO:0004421">
    <property type="term" value="F:hydroxymethylglutaryl-CoA synthase activity"/>
    <property type="evidence" value="ECO:0007669"/>
    <property type="project" value="UniProtKB-EC"/>
</dbReference>
<dbReference type="Gene3D" id="3.40.47.10">
    <property type="match status" value="2"/>
</dbReference>
<reference evidence="6" key="1">
    <citation type="submission" date="2019-12" db="EMBL/GenBank/DDBJ databases">
        <title>Genome sequencing and annotation of Brassica cretica.</title>
        <authorList>
            <person name="Studholme D.J."/>
            <person name="Sarris P.F."/>
        </authorList>
    </citation>
    <scope>NUCLEOTIDE SEQUENCE</scope>
    <source>
        <strain evidence="6">PFS-102/07</strain>
        <tissue evidence="6">Leaf</tissue>
    </source>
</reference>
<dbReference type="EC" id="2.3.3.10" evidence="4"/>
<dbReference type="PANTHER" id="PTHR43323:SF20">
    <property type="entry name" value="HYDROXYMETHYLGLUTARYL-COA SYNTHASE"/>
    <property type="match status" value="1"/>
</dbReference>
<feature type="binding site" evidence="3">
    <location>
        <position position="156"/>
    </location>
    <ligand>
        <name>CoA</name>
        <dbReference type="ChEBI" id="CHEBI:57287"/>
    </ligand>
</feature>